<keyword evidence="2" id="KW-1185">Reference proteome</keyword>
<name>D6XW48_BACIE</name>
<dbReference type="HOGENOM" id="CLU_3402071_0_0_9"/>
<evidence type="ECO:0000313" key="2">
    <source>
        <dbReference type="Proteomes" id="UP000000271"/>
    </source>
</evidence>
<dbReference type="EMBL" id="CP001791">
    <property type="protein sequence ID" value="ADH99802.1"/>
    <property type="molecule type" value="Genomic_DNA"/>
</dbReference>
<gene>
    <name evidence="1" type="ordered locus">Bsel_2299</name>
</gene>
<evidence type="ECO:0000313" key="1">
    <source>
        <dbReference type="EMBL" id="ADH99802.1"/>
    </source>
</evidence>
<protein>
    <submittedName>
        <fullName evidence="1">Uncharacterized protein</fullName>
    </submittedName>
</protein>
<dbReference type="STRING" id="439292.Bsel_2299"/>
<organism evidence="1 2">
    <name type="scientific">Bacillus selenitireducens (strain ATCC 700615 / DSM 15326 / MLS10)</name>
    <dbReference type="NCBI Taxonomy" id="439292"/>
    <lineage>
        <taxon>Bacteria</taxon>
        <taxon>Bacillati</taxon>
        <taxon>Bacillota</taxon>
        <taxon>Bacilli</taxon>
        <taxon>Bacillales</taxon>
        <taxon>Bacillaceae</taxon>
        <taxon>Salisediminibacterium</taxon>
    </lineage>
</organism>
<reference evidence="1" key="1">
    <citation type="submission" date="2009-10" db="EMBL/GenBank/DDBJ databases">
        <title>Complete sequence of Bacillus selenitireducens MLS10.</title>
        <authorList>
            <consortium name="US DOE Joint Genome Institute"/>
            <person name="Lucas S."/>
            <person name="Copeland A."/>
            <person name="Lapidus A."/>
            <person name="Glavina del Rio T."/>
            <person name="Dalin E."/>
            <person name="Tice H."/>
            <person name="Bruce D."/>
            <person name="Goodwin L."/>
            <person name="Pitluck S."/>
            <person name="Sims D."/>
            <person name="Brettin T."/>
            <person name="Detter J.C."/>
            <person name="Han C."/>
            <person name="Larimer F."/>
            <person name="Land M."/>
            <person name="Hauser L."/>
            <person name="Kyrpides N."/>
            <person name="Ovchinnikova G."/>
            <person name="Stolz J."/>
        </authorList>
    </citation>
    <scope>NUCLEOTIDE SEQUENCE [LARGE SCALE GENOMIC DNA]</scope>
    <source>
        <strain evidence="1">MLS10</strain>
    </source>
</reference>
<accession>D6XW48</accession>
<proteinExistence type="predicted"/>
<sequence length="30" mass="3283">MVIRGVNQVSMNDIGEGELPKIIVLLMSLL</sequence>
<dbReference type="Proteomes" id="UP000000271">
    <property type="component" value="Chromosome"/>
</dbReference>
<dbReference type="AlphaFoldDB" id="D6XW48"/>
<dbReference type="KEGG" id="bse:Bsel_2299"/>